<protein>
    <submittedName>
        <fullName evidence="2">Uncharacterized protein</fullName>
    </submittedName>
</protein>
<gene>
    <name evidence="2" type="ORF">D9Q98_002316</name>
</gene>
<proteinExistence type="predicted"/>
<organism evidence="2 3">
    <name type="scientific">Chlorella vulgaris</name>
    <name type="common">Green alga</name>
    <dbReference type="NCBI Taxonomy" id="3077"/>
    <lineage>
        <taxon>Eukaryota</taxon>
        <taxon>Viridiplantae</taxon>
        <taxon>Chlorophyta</taxon>
        <taxon>core chlorophytes</taxon>
        <taxon>Trebouxiophyceae</taxon>
        <taxon>Chlorellales</taxon>
        <taxon>Chlorellaceae</taxon>
        <taxon>Chlorella clade</taxon>
        <taxon>Chlorella</taxon>
    </lineage>
</organism>
<evidence type="ECO:0000313" key="2">
    <source>
        <dbReference type="EMBL" id="KAI3436263.1"/>
    </source>
</evidence>
<feature type="compositionally biased region" description="Basic and acidic residues" evidence="1">
    <location>
        <begin position="66"/>
        <end position="94"/>
    </location>
</feature>
<keyword evidence="3" id="KW-1185">Reference proteome</keyword>
<dbReference type="AlphaFoldDB" id="A0A9D4TW54"/>
<dbReference type="EMBL" id="SIDB01000002">
    <property type="protein sequence ID" value="KAI3436263.1"/>
    <property type="molecule type" value="Genomic_DNA"/>
</dbReference>
<reference evidence="2" key="1">
    <citation type="journal article" date="2019" name="Plant J.">
        <title>Chlorella vulgaris genome assembly and annotation reveals the molecular basis for metabolic acclimation to high light conditions.</title>
        <authorList>
            <person name="Cecchin M."/>
            <person name="Marcolungo L."/>
            <person name="Rossato M."/>
            <person name="Girolomoni L."/>
            <person name="Cosentino E."/>
            <person name="Cuine S."/>
            <person name="Li-Beisson Y."/>
            <person name="Delledonne M."/>
            <person name="Ballottari M."/>
        </authorList>
    </citation>
    <scope>NUCLEOTIDE SEQUENCE</scope>
    <source>
        <strain evidence="2">211/11P</strain>
    </source>
</reference>
<evidence type="ECO:0000256" key="1">
    <source>
        <dbReference type="SAM" id="MobiDB-lite"/>
    </source>
</evidence>
<evidence type="ECO:0000313" key="3">
    <source>
        <dbReference type="Proteomes" id="UP001055712"/>
    </source>
</evidence>
<sequence>MQTAFVAAPTARPFVATRPVGRRTISVVRGEGIGEKISKAADNVKDAVAGDSSNPRPLKQQAKDAAAGEEKVGDAYLSKERKDQKDAYRAKEQENQANPHP</sequence>
<feature type="region of interest" description="Disordered" evidence="1">
    <location>
        <begin position="46"/>
        <end position="101"/>
    </location>
</feature>
<name>A0A9D4TW54_CHLVU</name>
<accession>A0A9D4TW54</accession>
<reference evidence="2" key="2">
    <citation type="submission" date="2020-11" db="EMBL/GenBank/DDBJ databases">
        <authorList>
            <person name="Cecchin M."/>
            <person name="Marcolungo L."/>
            <person name="Rossato M."/>
            <person name="Girolomoni L."/>
            <person name="Cosentino E."/>
            <person name="Cuine S."/>
            <person name="Li-Beisson Y."/>
            <person name="Delledonne M."/>
            <person name="Ballottari M."/>
        </authorList>
    </citation>
    <scope>NUCLEOTIDE SEQUENCE</scope>
    <source>
        <strain evidence="2">211/11P</strain>
        <tissue evidence="2">Whole cell</tissue>
    </source>
</reference>
<comment type="caution">
    <text evidence="2">The sequence shown here is derived from an EMBL/GenBank/DDBJ whole genome shotgun (WGS) entry which is preliminary data.</text>
</comment>
<dbReference type="Proteomes" id="UP001055712">
    <property type="component" value="Unassembled WGS sequence"/>
</dbReference>